<evidence type="ECO:0000313" key="1">
    <source>
        <dbReference type="EMBL" id="KAK0164944.1"/>
    </source>
</evidence>
<reference evidence="1" key="2">
    <citation type="submission" date="2023-03" db="EMBL/GenBank/DDBJ databases">
        <authorList>
            <person name="Inwood S.N."/>
            <person name="Skelly J.G."/>
            <person name="Guhlin J."/>
            <person name="Harrop T.W.R."/>
            <person name="Goldson S.G."/>
            <person name="Dearden P.K."/>
        </authorList>
    </citation>
    <scope>NUCLEOTIDE SEQUENCE</scope>
    <source>
        <strain evidence="1">Irish</strain>
        <tissue evidence="1">Whole body</tissue>
    </source>
</reference>
<reference evidence="1" key="1">
    <citation type="journal article" date="2023" name="bioRxiv">
        <title>Scaffold-level genome assemblies of two parasitoid biocontrol wasps reveal the parthenogenesis mechanism and an associated novel virus.</title>
        <authorList>
            <person name="Inwood S."/>
            <person name="Skelly J."/>
            <person name="Guhlin J."/>
            <person name="Harrop T."/>
            <person name="Goldson S."/>
            <person name="Dearden P."/>
        </authorList>
    </citation>
    <scope>NUCLEOTIDE SEQUENCE</scope>
    <source>
        <strain evidence="1">Irish</strain>
        <tissue evidence="1">Whole body</tissue>
    </source>
</reference>
<accession>A0AA39F8T5</accession>
<organism evidence="1 2">
    <name type="scientific">Microctonus aethiopoides</name>
    <dbReference type="NCBI Taxonomy" id="144406"/>
    <lineage>
        <taxon>Eukaryota</taxon>
        <taxon>Metazoa</taxon>
        <taxon>Ecdysozoa</taxon>
        <taxon>Arthropoda</taxon>
        <taxon>Hexapoda</taxon>
        <taxon>Insecta</taxon>
        <taxon>Pterygota</taxon>
        <taxon>Neoptera</taxon>
        <taxon>Endopterygota</taxon>
        <taxon>Hymenoptera</taxon>
        <taxon>Apocrita</taxon>
        <taxon>Ichneumonoidea</taxon>
        <taxon>Braconidae</taxon>
        <taxon>Euphorinae</taxon>
        <taxon>Microctonus</taxon>
    </lineage>
</organism>
<dbReference type="Proteomes" id="UP001168990">
    <property type="component" value="Unassembled WGS sequence"/>
</dbReference>
<dbReference type="Pfam" id="PF06585">
    <property type="entry name" value="JHBP"/>
    <property type="match status" value="1"/>
</dbReference>
<dbReference type="InterPro" id="IPR010562">
    <property type="entry name" value="Haemolymph_juvenile_hormone-bd"/>
</dbReference>
<dbReference type="Gene3D" id="3.15.10.30">
    <property type="entry name" value="Haemolymph juvenile hormone binding protein"/>
    <property type="match status" value="1"/>
</dbReference>
<evidence type="ECO:0000313" key="2">
    <source>
        <dbReference type="Proteomes" id="UP001168990"/>
    </source>
</evidence>
<sequence>MNVNEDGLKIDGELRNINLQGLSNIENIITDISFWRRKITLTLTFPEIISTGEYDFKMIQTGDITHSSSGNYEVIVRNIAATAIVEYSFFLTSANLKNVEVNDIKLIKISTNEIENNLEINIFRSQTTSETALRFCSRSHIKNFLEMTLSEILNTIIDGKSVKLQYTEEGSRAIIP</sequence>
<keyword evidence="2" id="KW-1185">Reference proteome</keyword>
<proteinExistence type="predicted"/>
<dbReference type="AlphaFoldDB" id="A0AA39F8T5"/>
<gene>
    <name evidence="1" type="ORF">PV328_003508</name>
</gene>
<name>A0AA39F8T5_9HYME</name>
<comment type="caution">
    <text evidence="1">The sequence shown here is derived from an EMBL/GenBank/DDBJ whole genome shotgun (WGS) entry which is preliminary data.</text>
</comment>
<protein>
    <submittedName>
        <fullName evidence="1">Uncharacterized protein</fullName>
    </submittedName>
</protein>
<dbReference type="EMBL" id="JAQQBS010001422">
    <property type="protein sequence ID" value="KAK0164944.1"/>
    <property type="molecule type" value="Genomic_DNA"/>
</dbReference>
<dbReference type="InterPro" id="IPR038606">
    <property type="entry name" value="To_sf"/>
</dbReference>